<keyword evidence="3" id="KW-0808">Transferase</keyword>
<dbReference type="Gramene" id="OE9A029644T1">
    <property type="protein sequence ID" value="OE9A029644C1"/>
    <property type="gene ID" value="OE9A029644"/>
</dbReference>
<dbReference type="OrthoDB" id="1523883at2759"/>
<dbReference type="InterPro" id="IPR042086">
    <property type="entry name" value="MeTrfase_capping"/>
</dbReference>
<evidence type="ECO:0000256" key="4">
    <source>
        <dbReference type="ARBA" id="ARBA00022723"/>
    </source>
</evidence>
<dbReference type="AlphaFoldDB" id="A0A8S0UWM1"/>
<comment type="similarity">
    <text evidence="1">Belongs to the methyltransferase superfamily. Type-7 methyltransferase family.</text>
</comment>
<sequence length="93" mass="10517">MGLIEQEKLYSFSIPQYTPSSFEVKAEVEKEGSFAINRTEASEITWAACGNKFNLPHPFNEDGHDAAKCMRSVAEPLLIDHFGESIIDKWRNP</sequence>
<gene>
    <name evidence="6" type="ORF">OLEA9_A029644</name>
</gene>
<dbReference type="Pfam" id="PF03492">
    <property type="entry name" value="Methyltransf_7"/>
    <property type="match status" value="1"/>
</dbReference>
<evidence type="ECO:0000256" key="3">
    <source>
        <dbReference type="ARBA" id="ARBA00022679"/>
    </source>
</evidence>
<evidence type="ECO:0000256" key="5">
    <source>
        <dbReference type="ARBA" id="ARBA00022842"/>
    </source>
</evidence>
<dbReference type="InterPro" id="IPR005299">
    <property type="entry name" value="MeTrfase_7"/>
</dbReference>
<dbReference type="SUPFAM" id="SSF53335">
    <property type="entry name" value="S-adenosyl-L-methionine-dependent methyltransferases"/>
    <property type="match status" value="1"/>
</dbReference>
<dbReference type="GO" id="GO:0046872">
    <property type="term" value="F:metal ion binding"/>
    <property type="evidence" value="ECO:0007669"/>
    <property type="project" value="UniProtKB-KW"/>
</dbReference>
<evidence type="ECO:0000313" key="7">
    <source>
        <dbReference type="Proteomes" id="UP000594638"/>
    </source>
</evidence>
<dbReference type="GO" id="GO:0032259">
    <property type="term" value="P:methylation"/>
    <property type="evidence" value="ECO:0007669"/>
    <property type="project" value="UniProtKB-KW"/>
</dbReference>
<dbReference type="PANTHER" id="PTHR31009">
    <property type="entry name" value="S-ADENOSYL-L-METHIONINE:CARBOXYL METHYLTRANSFERASE FAMILY PROTEIN"/>
    <property type="match status" value="1"/>
</dbReference>
<keyword evidence="4" id="KW-0479">Metal-binding</keyword>
<keyword evidence="7" id="KW-1185">Reference proteome</keyword>
<evidence type="ECO:0000256" key="2">
    <source>
        <dbReference type="ARBA" id="ARBA00022603"/>
    </source>
</evidence>
<reference evidence="6 7" key="1">
    <citation type="submission" date="2019-12" db="EMBL/GenBank/DDBJ databases">
        <authorList>
            <person name="Alioto T."/>
            <person name="Alioto T."/>
            <person name="Gomez Garrido J."/>
        </authorList>
    </citation>
    <scope>NUCLEOTIDE SEQUENCE [LARGE SCALE GENOMIC DNA]</scope>
</reference>
<evidence type="ECO:0000313" key="6">
    <source>
        <dbReference type="EMBL" id="CAA3022305.1"/>
    </source>
</evidence>
<accession>A0A8S0UWM1</accession>
<dbReference type="EMBL" id="CACTIH010009067">
    <property type="protein sequence ID" value="CAA3022305.1"/>
    <property type="molecule type" value="Genomic_DNA"/>
</dbReference>
<comment type="caution">
    <text evidence="6">The sequence shown here is derived from an EMBL/GenBank/DDBJ whole genome shotgun (WGS) entry which is preliminary data.</text>
</comment>
<organism evidence="6 7">
    <name type="scientific">Olea europaea subsp. europaea</name>
    <dbReference type="NCBI Taxonomy" id="158383"/>
    <lineage>
        <taxon>Eukaryota</taxon>
        <taxon>Viridiplantae</taxon>
        <taxon>Streptophyta</taxon>
        <taxon>Embryophyta</taxon>
        <taxon>Tracheophyta</taxon>
        <taxon>Spermatophyta</taxon>
        <taxon>Magnoliopsida</taxon>
        <taxon>eudicotyledons</taxon>
        <taxon>Gunneridae</taxon>
        <taxon>Pentapetalae</taxon>
        <taxon>asterids</taxon>
        <taxon>lamiids</taxon>
        <taxon>Lamiales</taxon>
        <taxon>Oleaceae</taxon>
        <taxon>Oleeae</taxon>
        <taxon>Olea</taxon>
    </lineage>
</organism>
<dbReference type="Proteomes" id="UP000594638">
    <property type="component" value="Unassembled WGS sequence"/>
</dbReference>
<keyword evidence="2" id="KW-0489">Methyltransferase</keyword>
<keyword evidence="5" id="KW-0460">Magnesium</keyword>
<evidence type="ECO:0000256" key="1">
    <source>
        <dbReference type="ARBA" id="ARBA00007967"/>
    </source>
</evidence>
<dbReference type="Gene3D" id="1.10.1200.270">
    <property type="entry name" value="Methyltransferase, alpha-helical capping domain"/>
    <property type="match status" value="1"/>
</dbReference>
<dbReference type="InterPro" id="IPR029063">
    <property type="entry name" value="SAM-dependent_MTases_sf"/>
</dbReference>
<dbReference type="GO" id="GO:0008168">
    <property type="term" value="F:methyltransferase activity"/>
    <property type="evidence" value="ECO:0007669"/>
    <property type="project" value="UniProtKB-KW"/>
</dbReference>
<proteinExistence type="inferred from homology"/>
<protein>
    <submittedName>
        <fullName evidence="6">Salicylate carboxymethyltransferase-like</fullName>
    </submittedName>
</protein>
<name>A0A8S0UWM1_OLEEU</name>